<dbReference type="SMART" id="SM00471">
    <property type="entry name" value="HDc"/>
    <property type="match status" value="1"/>
</dbReference>
<dbReference type="GO" id="GO:0008803">
    <property type="term" value="F:bis(5'-nucleosyl)-tetraphosphatase (symmetrical) activity"/>
    <property type="evidence" value="ECO:0007669"/>
    <property type="project" value="UniProtKB-EC"/>
</dbReference>
<evidence type="ECO:0000259" key="7">
    <source>
        <dbReference type="SMART" id="SM00471"/>
    </source>
</evidence>
<evidence type="ECO:0000256" key="2">
    <source>
        <dbReference type="ARBA" id="ARBA00022723"/>
    </source>
</evidence>
<dbReference type="InterPro" id="IPR051094">
    <property type="entry name" value="Diverse_Catalytic_Enzymes"/>
</dbReference>
<reference evidence="8 9" key="1">
    <citation type="submission" date="2017-05" db="EMBL/GenBank/DDBJ databases">
        <title>Vagococcus spp. assemblies.</title>
        <authorList>
            <person name="Gulvik C.A."/>
        </authorList>
    </citation>
    <scope>NUCLEOTIDE SEQUENCE [LARGE SCALE GENOMIC DNA]</scope>
    <source>
        <strain evidence="8 9">CCUG 51432</strain>
    </source>
</reference>
<dbReference type="InterPro" id="IPR005249">
    <property type="entry name" value="YqeK"/>
</dbReference>
<keyword evidence="5" id="KW-0408">Iron</keyword>
<dbReference type="EC" id="3.6.1.41" evidence="1"/>
<evidence type="ECO:0000256" key="5">
    <source>
        <dbReference type="ARBA" id="ARBA00023004"/>
    </source>
</evidence>
<keyword evidence="4" id="KW-0378">Hydrolase</keyword>
<evidence type="ECO:0000313" key="9">
    <source>
        <dbReference type="Proteomes" id="UP000287605"/>
    </source>
</evidence>
<dbReference type="InterPro" id="IPR006674">
    <property type="entry name" value="HD_domain"/>
</dbReference>
<evidence type="ECO:0000256" key="3">
    <source>
        <dbReference type="ARBA" id="ARBA00022741"/>
    </source>
</evidence>
<proteinExistence type="predicted"/>
<dbReference type="Proteomes" id="UP000287605">
    <property type="component" value="Unassembled WGS sequence"/>
</dbReference>
<dbReference type="OrthoDB" id="9782134at2"/>
<dbReference type="CDD" id="cd00077">
    <property type="entry name" value="HDc"/>
    <property type="match status" value="1"/>
</dbReference>
<evidence type="ECO:0000256" key="1">
    <source>
        <dbReference type="ARBA" id="ARBA00012506"/>
    </source>
</evidence>
<gene>
    <name evidence="8" type="ORF">CBF29_09210</name>
</gene>
<organism evidence="8 9">
    <name type="scientific">Vagococcus elongatus</name>
    <dbReference type="NCBI Taxonomy" id="180344"/>
    <lineage>
        <taxon>Bacteria</taxon>
        <taxon>Bacillati</taxon>
        <taxon>Bacillota</taxon>
        <taxon>Bacilli</taxon>
        <taxon>Lactobacillales</taxon>
        <taxon>Enterococcaceae</taxon>
        <taxon>Vagococcus</taxon>
    </lineage>
</organism>
<dbReference type="InterPro" id="IPR003607">
    <property type="entry name" value="HD/PDEase_dom"/>
</dbReference>
<feature type="domain" description="HD/PDEase" evidence="7">
    <location>
        <begin position="24"/>
        <end position="151"/>
    </location>
</feature>
<dbReference type="Pfam" id="PF01966">
    <property type="entry name" value="HD"/>
    <property type="match status" value="1"/>
</dbReference>
<comment type="catalytic activity">
    <reaction evidence="6">
        <text>P(1),P(4)-bis(5'-adenosyl) tetraphosphate + H2O = 2 ADP + 2 H(+)</text>
        <dbReference type="Rhea" id="RHEA:24252"/>
        <dbReference type="ChEBI" id="CHEBI:15377"/>
        <dbReference type="ChEBI" id="CHEBI:15378"/>
        <dbReference type="ChEBI" id="CHEBI:58141"/>
        <dbReference type="ChEBI" id="CHEBI:456216"/>
        <dbReference type="EC" id="3.6.1.41"/>
    </reaction>
</comment>
<keyword evidence="3" id="KW-0547">Nucleotide-binding</keyword>
<sequence length="195" mass="22253">MILYSKQYFPGTREELVKKVSATMSPKRFSHVLRVEKVALELAEYYGEELEKTSVAALVHDYAKERPDEDFIRQIDKGKYSQDLKAYGNEIWHGIIGADFVAEELEISDEAILQAVRLHTTGAKEMSRLAQIIYVADFIEDGRDFPGVATARRLAFENLASAVAFETKHTLQFLIEKEVKVYPKTIETYNAWVAN</sequence>
<protein>
    <recommendedName>
        <fullName evidence="1">bis(5'-nucleosyl)-tetraphosphatase (symmetrical)</fullName>
        <ecNumber evidence="1">3.6.1.41</ecNumber>
    </recommendedName>
</protein>
<dbReference type="PANTHER" id="PTHR35795">
    <property type="entry name" value="SLR1885 PROTEIN"/>
    <property type="match status" value="1"/>
</dbReference>
<accession>A0A430ARR8</accession>
<dbReference type="AlphaFoldDB" id="A0A430ARR8"/>
<evidence type="ECO:0000256" key="4">
    <source>
        <dbReference type="ARBA" id="ARBA00022801"/>
    </source>
</evidence>
<evidence type="ECO:0000256" key="6">
    <source>
        <dbReference type="ARBA" id="ARBA00049417"/>
    </source>
</evidence>
<keyword evidence="9" id="KW-1185">Reference proteome</keyword>
<keyword evidence="2" id="KW-0479">Metal-binding</keyword>
<dbReference type="Gene3D" id="1.10.3210.10">
    <property type="entry name" value="Hypothetical protein af1432"/>
    <property type="match status" value="1"/>
</dbReference>
<dbReference type="EMBL" id="NGKA01000013">
    <property type="protein sequence ID" value="RSU10751.1"/>
    <property type="molecule type" value="Genomic_DNA"/>
</dbReference>
<evidence type="ECO:0000313" key="8">
    <source>
        <dbReference type="EMBL" id="RSU10751.1"/>
    </source>
</evidence>
<dbReference type="NCBIfam" id="TIGR00488">
    <property type="entry name" value="bis(5'-nucleosyl)-tetraphosphatase (symmetrical) YqeK"/>
    <property type="match status" value="1"/>
</dbReference>
<comment type="caution">
    <text evidence="8">The sequence shown here is derived from an EMBL/GenBank/DDBJ whole genome shotgun (WGS) entry which is preliminary data.</text>
</comment>
<dbReference type="GO" id="GO:0046872">
    <property type="term" value="F:metal ion binding"/>
    <property type="evidence" value="ECO:0007669"/>
    <property type="project" value="UniProtKB-KW"/>
</dbReference>
<name>A0A430ARR8_9ENTE</name>
<dbReference type="GO" id="GO:0000166">
    <property type="term" value="F:nucleotide binding"/>
    <property type="evidence" value="ECO:0007669"/>
    <property type="project" value="UniProtKB-KW"/>
</dbReference>
<dbReference type="PANTHER" id="PTHR35795:SF1">
    <property type="entry name" value="BIS(5'-NUCLEOSYL)-TETRAPHOSPHATASE, SYMMETRICAL"/>
    <property type="match status" value="1"/>
</dbReference>
<dbReference type="SUPFAM" id="SSF109604">
    <property type="entry name" value="HD-domain/PDEase-like"/>
    <property type="match status" value="1"/>
</dbReference>